<organism evidence="1">
    <name type="scientific">viral metagenome</name>
    <dbReference type="NCBI Taxonomy" id="1070528"/>
    <lineage>
        <taxon>unclassified sequences</taxon>
        <taxon>metagenomes</taxon>
        <taxon>organismal metagenomes</taxon>
    </lineage>
</organism>
<accession>A0A6C0H0X5</accession>
<sequence length="138" mass="16282">MFGNLINRSSTNELYNLANQLGLNDLIIIRKNKFNDYKNNYENIIMNLDDKNNGSHWICANTKYKIYFDSYNQPPPNIIPKNYKQANSHFEIQSLRSEMCGQLCVLFLKFLQKKNNPNDGIKEFYKLFKDVYPTEHSS</sequence>
<dbReference type="EMBL" id="MN739841">
    <property type="protein sequence ID" value="QHT74198.1"/>
    <property type="molecule type" value="Genomic_DNA"/>
</dbReference>
<reference evidence="1" key="1">
    <citation type="journal article" date="2020" name="Nature">
        <title>Giant virus diversity and host interactions through global metagenomics.</title>
        <authorList>
            <person name="Schulz F."/>
            <person name="Roux S."/>
            <person name="Paez-Espino D."/>
            <person name="Jungbluth S."/>
            <person name="Walsh D.A."/>
            <person name="Denef V.J."/>
            <person name="McMahon K.D."/>
            <person name="Konstantinidis K.T."/>
            <person name="Eloe-Fadrosh E.A."/>
            <person name="Kyrpides N.C."/>
            <person name="Woyke T."/>
        </authorList>
    </citation>
    <scope>NUCLEOTIDE SEQUENCE</scope>
    <source>
        <strain evidence="1">GVMAG-M-3300023179-4</strain>
    </source>
</reference>
<evidence type="ECO:0008006" key="2">
    <source>
        <dbReference type="Google" id="ProtNLM"/>
    </source>
</evidence>
<evidence type="ECO:0000313" key="1">
    <source>
        <dbReference type="EMBL" id="QHT74198.1"/>
    </source>
</evidence>
<name>A0A6C0H0X5_9ZZZZ</name>
<proteinExistence type="predicted"/>
<dbReference type="AlphaFoldDB" id="A0A6C0H0X5"/>
<protein>
    <recommendedName>
        <fullName evidence="2">Ubiquitin-like protease family profile domain-containing protein</fullName>
    </recommendedName>
</protein>